<dbReference type="AlphaFoldDB" id="A0A9P6AHY1"/>
<feature type="compositionally biased region" description="Polar residues" evidence="1">
    <location>
        <begin position="88"/>
        <end position="101"/>
    </location>
</feature>
<sequence length="187" mass="20302">MFTKSLKRKPSATNIVTVCFQPFEPQGSSSSVNYERHLSFRSHSDSKYSGSTLNRVNPTNTKSSSRWAGLMSFFPFLTSFLPPSHASTVHSTPGGIQSSPVPTRRHHNSARIFKSRRQSIPSIVITDANDDTNEYVPGDEKPGYVTSAVSPSPPAPAPWTVPKGSVLLSVPPVVSLRVLPRAVNRAG</sequence>
<evidence type="ECO:0000313" key="3">
    <source>
        <dbReference type="Proteomes" id="UP000886523"/>
    </source>
</evidence>
<dbReference type="EMBL" id="MU129120">
    <property type="protein sequence ID" value="KAF9506202.1"/>
    <property type="molecule type" value="Genomic_DNA"/>
</dbReference>
<organism evidence="2 3">
    <name type="scientific">Hydnum rufescens UP504</name>
    <dbReference type="NCBI Taxonomy" id="1448309"/>
    <lineage>
        <taxon>Eukaryota</taxon>
        <taxon>Fungi</taxon>
        <taxon>Dikarya</taxon>
        <taxon>Basidiomycota</taxon>
        <taxon>Agaricomycotina</taxon>
        <taxon>Agaricomycetes</taxon>
        <taxon>Cantharellales</taxon>
        <taxon>Hydnaceae</taxon>
        <taxon>Hydnum</taxon>
    </lineage>
</organism>
<feature type="region of interest" description="Disordered" evidence="1">
    <location>
        <begin position="43"/>
        <end position="63"/>
    </location>
</feature>
<evidence type="ECO:0000313" key="2">
    <source>
        <dbReference type="EMBL" id="KAF9506202.1"/>
    </source>
</evidence>
<reference evidence="2" key="1">
    <citation type="journal article" date="2020" name="Nat. Commun.">
        <title>Large-scale genome sequencing of mycorrhizal fungi provides insights into the early evolution of symbiotic traits.</title>
        <authorList>
            <person name="Miyauchi S."/>
            <person name="Kiss E."/>
            <person name="Kuo A."/>
            <person name="Drula E."/>
            <person name="Kohler A."/>
            <person name="Sanchez-Garcia M."/>
            <person name="Morin E."/>
            <person name="Andreopoulos B."/>
            <person name="Barry K.W."/>
            <person name="Bonito G."/>
            <person name="Buee M."/>
            <person name="Carver A."/>
            <person name="Chen C."/>
            <person name="Cichocki N."/>
            <person name="Clum A."/>
            <person name="Culley D."/>
            <person name="Crous P.W."/>
            <person name="Fauchery L."/>
            <person name="Girlanda M."/>
            <person name="Hayes R.D."/>
            <person name="Keri Z."/>
            <person name="LaButti K."/>
            <person name="Lipzen A."/>
            <person name="Lombard V."/>
            <person name="Magnuson J."/>
            <person name="Maillard F."/>
            <person name="Murat C."/>
            <person name="Nolan M."/>
            <person name="Ohm R.A."/>
            <person name="Pangilinan J."/>
            <person name="Pereira M.F."/>
            <person name="Perotto S."/>
            <person name="Peter M."/>
            <person name="Pfister S."/>
            <person name="Riley R."/>
            <person name="Sitrit Y."/>
            <person name="Stielow J.B."/>
            <person name="Szollosi G."/>
            <person name="Zifcakova L."/>
            <person name="Stursova M."/>
            <person name="Spatafora J.W."/>
            <person name="Tedersoo L."/>
            <person name="Vaario L.M."/>
            <person name="Yamada A."/>
            <person name="Yan M."/>
            <person name="Wang P."/>
            <person name="Xu J."/>
            <person name="Bruns T."/>
            <person name="Baldrian P."/>
            <person name="Vilgalys R."/>
            <person name="Dunand C."/>
            <person name="Henrissat B."/>
            <person name="Grigoriev I.V."/>
            <person name="Hibbett D."/>
            <person name="Nagy L.G."/>
            <person name="Martin F.M."/>
        </authorList>
    </citation>
    <scope>NUCLEOTIDE SEQUENCE</scope>
    <source>
        <strain evidence="2">UP504</strain>
    </source>
</reference>
<comment type="caution">
    <text evidence="2">The sequence shown here is derived from an EMBL/GenBank/DDBJ whole genome shotgun (WGS) entry which is preliminary data.</text>
</comment>
<gene>
    <name evidence="2" type="ORF">BS47DRAFT_1353040</name>
</gene>
<keyword evidence="3" id="KW-1185">Reference proteome</keyword>
<dbReference type="Proteomes" id="UP000886523">
    <property type="component" value="Unassembled WGS sequence"/>
</dbReference>
<protein>
    <submittedName>
        <fullName evidence="2">Uncharacterized protein</fullName>
    </submittedName>
</protein>
<feature type="region of interest" description="Disordered" evidence="1">
    <location>
        <begin position="88"/>
        <end position="108"/>
    </location>
</feature>
<evidence type="ECO:0000256" key="1">
    <source>
        <dbReference type="SAM" id="MobiDB-lite"/>
    </source>
</evidence>
<proteinExistence type="predicted"/>
<accession>A0A9P6AHY1</accession>
<name>A0A9P6AHY1_9AGAM</name>
<feature type="compositionally biased region" description="Polar residues" evidence="1">
    <location>
        <begin position="47"/>
        <end position="63"/>
    </location>
</feature>